<dbReference type="EMBL" id="CP003587">
    <property type="protein sequence ID" value="AGY57929.1"/>
    <property type="molecule type" value="Genomic_DNA"/>
</dbReference>
<dbReference type="OrthoDB" id="560182at2"/>
<evidence type="ECO:0000256" key="1">
    <source>
        <dbReference type="SAM" id="SignalP"/>
    </source>
</evidence>
<feature type="chain" id="PRO_5004664025" evidence="1">
    <location>
        <begin position="23"/>
        <end position="161"/>
    </location>
</feature>
<gene>
    <name evidence="2" type="ORF">GKIL_1683</name>
</gene>
<dbReference type="eggNOG" id="ENOG50349XQ">
    <property type="taxonomic scope" value="Bacteria"/>
</dbReference>
<evidence type="ECO:0000313" key="3">
    <source>
        <dbReference type="Proteomes" id="UP000017396"/>
    </source>
</evidence>
<name>U5QJZ8_GLOK1</name>
<protein>
    <submittedName>
        <fullName evidence="2">Lipoprotein</fullName>
    </submittedName>
</protein>
<dbReference type="Proteomes" id="UP000017396">
    <property type="component" value="Chromosome"/>
</dbReference>
<proteinExistence type="predicted"/>
<sequence>MKTRRLFALSGALLLGSLTVGAIDKAEAAARERFIRIIEKLEKARFCQSGRCRYTDVRFEVRPTGVPAQPFKGLIRAGILRPSQALDQARYQFVFSGGRWRLVSGSETTDVNEATYSGEHYEFSSAYGRAPIQGSLTSPGNDLETGYKLLYLKILNRGEER</sequence>
<organism evidence="2 3">
    <name type="scientific">Gloeobacter kilaueensis (strain ATCC BAA-2537 / CCAP 1431/1 / ULC 316 / JS1)</name>
    <dbReference type="NCBI Taxonomy" id="1183438"/>
    <lineage>
        <taxon>Bacteria</taxon>
        <taxon>Bacillati</taxon>
        <taxon>Cyanobacteriota</taxon>
        <taxon>Cyanophyceae</taxon>
        <taxon>Gloeobacterales</taxon>
        <taxon>Gloeobacteraceae</taxon>
        <taxon>Gloeobacter</taxon>
    </lineage>
</organism>
<dbReference type="HOGENOM" id="CLU_122420_0_0_3"/>
<dbReference type="KEGG" id="glj:GKIL_1683"/>
<dbReference type="AlphaFoldDB" id="U5QJZ8"/>
<keyword evidence="2" id="KW-0449">Lipoprotein</keyword>
<keyword evidence="3" id="KW-1185">Reference proteome</keyword>
<dbReference type="RefSeq" id="WP_023173048.1">
    <property type="nucleotide sequence ID" value="NC_022600.1"/>
</dbReference>
<evidence type="ECO:0000313" key="2">
    <source>
        <dbReference type="EMBL" id="AGY57929.1"/>
    </source>
</evidence>
<accession>U5QJZ8</accession>
<feature type="signal peptide" evidence="1">
    <location>
        <begin position="1"/>
        <end position="22"/>
    </location>
</feature>
<keyword evidence="1" id="KW-0732">Signal</keyword>
<reference evidence="2 3" key="1">
    <citation type="journal article" date="2013" name="PLoS ONE">
        <title>Cultivation and Complete Genome Sequencing of Gloeobacter kilaueensis sp. nov., from a Lava Cave in Kilauea Caldera, Hawai'i.</title>
        <authorList>
            <person name="Saw J.H."/>
            <person name="Schatz M."/>
            <person name="Brown M.V."/>
            <person name="Kunkel D.D."/>
            <person name="Foster J.S."/>
            <person name="Shick H."/>
            <person name="Christensen S."/>
            <person name="Hou S."/>
            <person name="Wan X."/>
            <person name="Donachie S.P."/>
        </authorList>
    </citation>
    <scope>NUCLEOTIDE SEQUENCE [LARGE SCALE GENOMIC DNA]</scope>
    <source>
        <strain evidence="3">JS</strain>
    </source>
</reference>
<dbReference type="STRING" id="1183438.GKIL_1683"/>